<dbReference type="Proteomes" id="UP000856143">
    <property type="component" value="Unassembled WGS sequence"/>
</dbReference>
<evidence type="ECO:0000313" key="1">
    <source>
        <dbReference type="EMBL" id="HAT1681631.1"/>
    </source>
</evidence>
<accession>A0AAN5RDH2</accession>
<proteinExistence type="predicted"/>
<reference evidence="1" key="2">
    <citation type="submission" date="2020-11" db="EMBL/GenBank/DDBJ databases">
        <authorList>
            <consortium name="NCBI Pathogen Detection Project"/>
        </authorList>
    </citation>
    <scope>NUCLEOTIDE SEQUENCE</scope>
    <source>
        <strain evidence="1">R404</strain>
    </source>
</reference>
<dbReference type="NCBIfam" id="NF033650">
    <property type="entry name" value="ANR_neg_reg"/>
    <property type="match status" value="1"/>
</dbReference>
<comment type="caution">
    <text evidence="1">The sequence shown here is derived from an EMBL/GenBank/DDBJ whole genome shotgun (WGS) entry which is preliminary data.</text>
</comment>
<sequence>MPHSSRKTILKETSRLAALAGKSQDYALARDLWQQVHLMVARVDNRAWAFARMQFCERVLARQRAVTGDNAVTACG</sequence>
<protein>
    <submittedName>
        <fullName evidence="1">ANR family transcriptional regulator</fullName>
    </submittedName>
</protein>
<gene>
    <name evidence="1" type="ORF">I8Y21_002295</name>
</gene>
<reference evidence="1" key="1">
    <citation type="journal article" date="2018" name="Genome Biol.">
        <title>SKESA: strategic k-mer extension for scrupulous assemblies.</title>
        <authorList>
            <person name="Souvorov A."/>
            <person name="Agarwala R."/>
            <person name="Lipman D.J."/>
        </authorList>
    </citation>
    <scope>NUCLEOTIDE SEQUENCE</scope>
    <source>
        <strain evidence="1">R404</strain>
    </source>
</reference>
<dbReference type="EMBL" id="DACSEO010000022">
    <property type="protein sequence ID" value="HAT1681631.1"/>
    <property type="molecule type" value="Genomic_DNA"/>
</dbReference>
<evidence type="ECO:0000313" key="2">
    <source>
        <dbReference type="Proteomes" id="UP000856143"/>
    </source>
</evidence>
<dbReference type="InterPro" id="IPR047666">
    <property type="entry name" value="ANR_neg_reg"/>
</dbReference>
<dbReference type="AlphaFoldDB" id="A0AAN5RDH2"/>
<organism evidence="1 2">
    <name type="scientific">Klebsiella oxytoca</name>
    <dbReference type="NCBI Taxonomy" id="571"/>
    <lineage>
        <taxon>Bacteria</taxon>
        <taxon>Pseudomonadati</taxon>
        <taxon>Pseudomonadota</taxon>
        <taxon>Gammaproteobacteria</taxon>
        <taxon>Enterobacterales</taxon>
        <taxon>Enterobacteriaceae</taxon>
        <taxon>Klebsiella/Raoultella group</taxon>
        <taxon>Klebsiella</taxon>
    </lineage>
</organism>
<name>A0AAN5RDH2_KLEOX</name>